<organism evidence="2">
    <name type="scientific">marine sediment metagenome</name>
    <dbReference type="NCBI Taxonomy" id="412755"/>
    <lineage>
        <taxon>unclassified sequences</taxon>
        <taxon>metagenomes</taxon>
        <taxon>ecological metagenomes</taxon>
    </lineage>
</organism>
<reference evidence="2" key="1">
    <citation type="journal article" date="2014" name="Front. Microbiol.">
        <title>High frequency of phylogenetically diverse reductive dehalogenase-homologous genes in deep subseafloor sedimentary metagenomes.</title>
        <authorList>
            <person name="Kawai M."/>
            <person name="Futagami T."/>
            <person name="Toyoda A."/>
            <person name="Takaki Y."/>
            <person name="Nishi S."/>
            <person name="Hori S."/>
            <person name="Arai W."/>
            <person name="Tsubouchi T."/>
            <person name="Morono Y."/>
            <person name="Uchiyama I."/>
            <person name="Ito T."/>
            <person name="Fujiyama A."/>
            <person name="Inagaki F."/>
            <person name="Takami H."/>
        </authorList>
    </citation>
    <scope>NUCLEOTIDE SEQUENCE</scope>
    <source>
        <strain evidence="2">Expedition CK06-06</strain>
    </source>
</reference>
<proteinExistence type="predicted"/>
<keyword evidence="1" id="KW-0472">Membrane</keyword>
<feature type="transmembrane region" description="Helical" evidence="1">
    <location>
        <begin position="9"/>
        <end position="28"/>
    </location>
</feature>
<comment type="caution">
    <text evidence="2">The sequence shown here is derived from an EMBL/GenBank/DDBJ whole genome shotgun (WGS) entry which is preliminary data.</text>
</comment>
<accession>X1CD12</accession>
<name>X1CD12_9ZZZZ</name>
<protein>
    <submittedName>
        <fullName evidence="2">Uncharacterized protein</fullName>
    </submittedName>
</protein>
<feature type="non-terminal residue" evidence="2">
    <location>
        <position position="1"/>
    </location>
</feature>
<keyword evidence="1" id="KW-0812">Transmembrane</keyword>
<gene>
    <name evidence="2" type="ORF">S01H4_62163</name>
</gene>
<evidence type="ECO:0000256" key="1">
    <source>
        <dbReference type="SAM" id="Phobius"/>
    </source>
</evidence>
<dbReference type="AlphaFoldDB" id="X1CD12"/>
<sequence>IQILCFKFVFFPLNIIMTIILAFLSHIATFL</sequence>
<dbReference type="EMBL" id="BART01037034">
    <property type="protein sequence ID" value="GAH05452.1"/>
    <property type="molecule type" value="Genomic_DNA"/>
</dbReference>
<keyword evidence="1" id="KW-1133">Transmembrane helix</keyword>
<evidence type="ECO:0000313" key="2">
    <source>
        <dbReference type="EMBL" id="GAH05452.1"/>
    </source>
</evidence>